<evidence type="ECO:0000313" key="2">
    <source>
        <dbReference type="EMBL" id="GGB79272.1"/>
    </source>
</evidence>
<accession>A0ABQ1JZU1</accession>
<proteinExistence type="predicted"/>
<comment type="caution">
    <text evidence="2">The sequence shown here is derived from an EMBL/GenBank/DDBJ whole genome shotgun (WGS) entry which is preliminary data.</text>
</comment>
<feature type="region of interest" description="Disordered" evidence="1">
    <location>
        <begin position="1"/>
        <end position="42"/>
    </location>
</feature>
<reference evidence="3" key="1">
    <citation type="journal article" date="2019" name="Int. J. Syst. Evol. Microbiol.">
        <title>The Global Catalogue of Microorganisms (GCM) 10K type strain sequencing project: providing services to taxonomists for standard genome sequencing and annotation.</title>
        <authorList>
            <consortium name="The Broad Institute Genomics Platform"/>
            <consortium name="The Broad Institute Genome Sequencing Center for Infectious Disease"/>
            <person name="Wu L."/>
            <person name="Ma J."/>
        </authorList>
    </citation>
    <scope>NUCLEOTIDE SEQUENCE [LARGE SCALE GENOMIC DNA]</scope>
    <source>
        <strain evidence="3">CGMCC 1.15341</strain>
    </source>
</reference>
<protein>
    <submittedName>
        <fullName evidence="2">Uncharacterized protein</fullName>
    </submittedName>
</protein>
<organism evidence="2 3">
    <name type="scientific">Marinobacterium zhoushanense</name>
    <dbReference type="NCBI Taxonomy" id="1679163"/>
    <lineage>
        <taxon>Bacteria</taxon>
        <taxon>Pseudomonadati</taxon>
        <taxon>Pseudomonadota</taxon>
        <taxon>Gammaproteobacteria</taxon>
        <taxon>Oceanospirillales</taxon>
        <taxon>Oceanospirillaceae</taxon>
        <taxon>Marinobacterium</taxon>
    </lineage>
</organism>
<keyword evidence="3" id="KW-1185">Reference proteome</keyword>
<dbReference type="EMBL" id="BMIJ01000001">
    <property type="protein sequence ID" value="GGB79272.1"/>
    <property type="molecule type" value="Genomic_DNA"/>
</dbReference>
<sequence>MSEVPELPTQPKGMESKTGQGFEAAGQVYRDPEPGMLIMIGE</sequence>
<gene>
    <name evidence="2" type="ORF">GCM10011352_01160</name>
</gene>
<evidence type="ECO:0000313" key="3">
    <source>
        <dbReference type="Proteomes" id="UP000629025"/>
    </source>
</evidence>
<dbReference type="RefSeq" id="WP_268235752.1">
    <property type="nucleotide sequence ID" value="NZ_BMIJ01000001.1"/>
</dbReference>
<name>A0ABQ1JZU1_9GAMM</name>
<dbReference type="Proteomes" id="UP000629025">
    <property type="component" value="Unassembled WGS sequence"/>
</dbReference>
<evidence type="ECO:0000256" key="1">
    <source>
        <dbReference type="SAM" id="MobiDB-lite"/>
    </source>
</evidence>